<accession>A0AAP0J4I4</accession>
<reference evidence="2 3" key="1">
    <citation type="submission" date="2024-01" db="EMBL/GenBank/DDBJ databases">
        <title>Genome assemblies of Stephania.</title>
        <authorList>
            <person name="Yang L."/>
        </authorList>
    </citation>
    <scope>NUCLEOTIDE SEQUENCE [LARGE SCALE GENOMIC DNA]</scope>
    <source>
        <strain evidence="2">JXDWG</strain>
        <tissue evidence="2">Leaf</tissue>
    </source>
</reference>
<proteinExistence type="predicted"/>
<keyword evidence="1" id="KW-0472">Membrane</keyword>
<dbReference type="Proteomes" id="UP001419268">
    <property type="component" value="Unassembled WGS sequence"/>
</dbReference>
<dbReference type="EMBL" id="JBBNAG010000006">
    <property type="protein sequence ID" value="KAK9126182.1"/>
    <property type="molecule type" value="Genomic_DNA"/>
</dbReference>
<feature type="transmembrane region" description="Helical" evidence="1">
    <location>
        <begin position="71"/>
        <end position="93"/>
    </location>
</feature>
<dbReference type="AlphaFoldDB" id="A0AAP0J4I4"/>
<evidence type="ECO:0000313" key="3">
    <source>
        <dbReference type="Proteomes" id="UP001419268"/>
    </source>
</evidence>
<sequence length="149" mass="16703">MVDTPPLSFGKGFIWCSILLWKIRCSGERAGFWCSDEAALISTETLEEEKKKRWKLCKVADVDETTMALRLIPMSMTFIVVGKICAVLLAYLVGHISKRGGRPGLLLFIVLAAQYKYMASTKEEGELPEEENDNADDCFQEKFSCCCAC</sequence>
<gene>
    <name evidence="2" type="ORF">Scep_015028</name>
</gene>
<keyword evidence="3" id="KW-1185">Reference proteome</keyword>
<evidence type="ECO:0000256" key="1">
    <source>
        <dbReference type="SAM" id="Phobius"/>
    </source>
</evidence>
<organism evidence="2 3">
    <name type="scientific">Stephania cephalantha</name>
    <dbReference type="NCBI Taxonomy" id="152367"/>
    <lineage>
        <taxon>Eukaryota</taxon>
        <taxon>Viridiplantae</taxon>
        <taxon>Streptophyta</taxon>
        <taxon>Embryophyta</taxon>
        <taxon>Tracheophyta</taxon>
        <taxon>Spermatophyta</taxon>
        <taxon>Magnoliopsida</taxon>
        <taxon>Ranunculales</taxon>
        <taxon>Menispermaceae</taxon>
        <taxon>Menispermoideae</taxon>
        <taxon>Cissampelideae</taxon>
        <taxon>Stephania</taxon>
    </lineage>
</organism>
<keyword evidence="1" id="KW-0812">Transmembrane</keyword>
<name>A0AAP0J4I4_9MAGN</name>
<evidence type="ECO:0000313" key="2">
    <source>
        <dbReference type="EMBL" id="KAK9126182.1"/>
    </source>
</evidence>
<comment type="caution">
    <text evidence="2">The sequence shown here is derived from an EMBL/GenBank/DDBJ whole genome shotgun (WGS) entry which is preliminary data.</text>
</comment>
<keyword evidence="1" id="KW-1133">Transmembrane helix</keyword>
<protein>
    <submittedName>
        <fullName evidence="2">Uncharacterized protein</fullName>
    </submittedName>
</protein>